<dbReference type="AlphaFoldDB" id="A0A0M4SP53"/>
<evidence type="ECO:0000313" key="1">
    <source>
        <dbReference type="EMBL" id="ALF17415.1"/>
    </source>
</evidence>
<organism evidence="1 2">
    <name type="scientific">Fusobacterium animalis</name>
    <dbReference type="NCBI Taxonomy" id="76859"/>
    <lineage>
        <taxon>Bacteria</taxon>
        <taxon>Fusobacteriati</taxon>
        <taxon>Fusobacteriota</taxon>
        <taxon>Fusobacteriia</taxon>
        <taxon>Fusobacteriales</taxon>
        <taxon>Fusobacteriaceae</taxon>
        <taxon>Fusobacterium</taxon>
    </lineage>
</organism>
<accession>A0A0M4SP53</accession>
<evidence type="ECO:0000313" key="2">
    <source>
        <dbReference type="Proteomes" id="UP000063147"/>
    </source>
</evidence>
<dbReference type="PATRIC" id="fig|76859.3.peg.835"/>
<sequence>MKKLVGYVITDSNVSPCGTKLSYGAKDQYQLWEAYSTPQLNRYGEDTGEKTLEFYCIETNIDESQYKNEYKGLPLLRSWECNVYREL</sequence>
<dbReference type="Proteomes" id="UP000063147">
    <property type="component" value="Chromosome"/>
</dbReference>
<gene>
    <name evidence="1" type="ORF">RN98_04240</name>
</gene>
<reference evidence="2" key="1">
    <citation type="submission" date="2015-09" db="EMBL/GenBank/DDBJ databases">
        <authorList>
            <person name="Kook J.-K."/>
            <person name="Park S.-N."/>
            <person name="Lim Y.K."/>
            <person name="Jo E."/>
        </authorList>
    </citation>
    <scope>NUCLEOTIDE SEQUENCE [LARGE SCALE GENOMIC DNA]</scope>
    <source>
        <strain evidence="2">KCOM 1279</strain>
    </source>
</reference>
<dbReference type="EMBL" id="CP012713">
    <property type="protein sequence ID" value="ALF17415.1"/>
    <property type="molecule type" value="Genomic_DNA"/>
</dbReference>
<name>A0A0M4SP53_9FUSO</name>
<protein>
    <submittedName>
        <fullName evidence="1">Uncharacterized protein</fullName>
    </submittedName>
</protein>
<dbReference type="RefSeq" id="WP_060675948.1">
    <property type="nucleotide sequence ID" value="NZ_CP012713.1"/>
</dbReference>
<proteinExistence type="predicted"/>